<feature type="compositionally biased region" description="Basic residues" evidence="1">
    <location>
        <begin position="138"/>
        <end position="150"/>
    </location>
</feature>
<dbReference type="OMA" id="QYSIVEA"/>
<proteinExistence type="predicted"/>
<keyword evidence="3" id="KW-1185">Reference proteome</keyword>
<feature type="compositionally biased region" description="Basic and acidic residues" evidence="1">
    <location>
        <begin position="151"/>
        <end position="164"/>
    </location>
</feature>
<protein>
    <submittedName>
        <fullName evidence="2">Predicted protein</fullName>
    </submittedName>
</protein>
<gene>
    <name evidence="2" type="ORF">NAEGRDRAFT_45515</name>
</gene>
<dbReference type="VEuPathDB" id="AmoebaDB:NAEGRDRAFT_45515"/>
<accession>D2UZN2</accession>
<evidence type="ECO:0000256" key="1">
    <source>
        <dbReference type="SAM" id="MobiDB-lite"/>
    </source>
</evidence>
<sequence>MFETGAYGMVDLRLPTKQQPSSPLTKTMRSPSKYKSLSFSLDMEERDNYDSSLFSQELSSFTLSHNQIVESCWDYLHQTPSSGAPMSSEQAKALFSSLSKKREAKESDVYDDIQSIISSMKCEEERQEIDIENAKKKDISKRKPKKTSSFKKRDEKIAQAKGRKEQITKEFQERKENLALKDEKRRQLAEYFRMETENKAKDAEMYSKWSFLVSLLSRFLVFARELLRRRYLRKEEEKFKRVKRIAYTKLLPVIWAKRSEKWRQAWDVFKKLWIGVKKKKESTMIIKSFLRETNMSFQIVRQVHLFWSKVIKVQRFLRKWHQIKQAQIMVQVLQYSIVEAKMLRGIPLKGESIAENPKKKKVFGRRFSGQLTSALLREESKSNSTTPIPTDDQTDEKEDKFRFKLLRLTLDKKKEIIYSDLKQRRNDYITAQKIYKNKLQQYDRRVQQLMYILQAKSALSGGDMTIDPSSIRDENGEIIEKPKPPYLKVILSEIEMKRLVNIGQKELKEKEDKKRQKILANYVEFSEKQNELDKKREKWENKVASGFEEMKQVLGSFLGFEQLLLSPFESEKKPTSVTPVDPNGSLNSLKGGISRSYNSSPIVSKPPQPPKKKPTLSKIGVQSSTTLTKRF</sequence>
<dbReference type="AlphaFoldDB" id="D2UZN2"/>
<dbReference type="EMBL" id="GG738846">
    <property type="protein sequence ID" value="EFC49968.1"/>
    <property type="molecule type" value="Genomic_DNA"/>
</dbReference>
<dbReference type="OrthoDB" id="10304885at2759"/>
<evidence type="ECO:0000313" key="3">
    <source>
        <dbReference type="Proteomes" id="UP000006671"/>
    </source>
</evidence>
<reference evidence="2 3" key="1">
    <citation type="journal article" date="2010" name="Cell">
        <title>The genome of Naegleria gruberi illuminates early eukaryotic versatility.</title>
        <authorList>
            <person name="Fritz-Laylin L.K."/>
            <person name="Prochnik S.E."/>
            <person name="Ginger M.L."/>
            <person name="Dacks J.B."/>
            <person name="Carpenter M.L."/>
            <person name="Field M.C."/>
            <person name="Kuo A."/>
            <person name="Paredez A."/>
            <person name="Chapman J."/>
            <person name="Pham J."/>
            <person name="Shu S."/>
            <person name="Neupane R."/>
            <person name="Cipriano M."/>
            <person name="Mancuso J."/>
            <person name="Tu H."/>
            <person name="Salamov A."/>
            <person name="Lindquist E."/>
            <person name="Shapiro H."/>
            <person name="Lucas S."/>
            <person name="Grigoriev I.V."/>
            <person name="Cande W.Z."/>
            <person name="Fulton C."/>
            <person name="Rokhsar D.S."/>
            <person name="Dawson S.C."/>
        </authorList>
    </citation>
    <scope>NUCLEOTIDE SEQUENCE [LARGE SCALE GENOMIC DNA]</scope>
    <source>
        <strain evidence="2 3">NEG-M</strain>
    </source>
</reference>
<feature type="region of interest" description="Disordered" evidence="1">
    <location>
        <begin position="571"/>
        <end position="631"/>
    </location>
</feature>
<organism evidence="3">
    <name type="scientific">Naegleria gruberi</name>
    <name type="common">Amoeba</name>
    <dbReference type="NCBI Taxonomy" id="5762"/>
    <lineage>
        <taxon>Eukaryota</taxon>
        <taxon>Discoba</taxon>
        <taxon>Heterolobosea</taxon>
        <taxon>Tetramitia</taxon>
        <taxon>Eutetramitia</taxon>
        <taxon>Vahlkampfiidae</taxon>
        <taxon>Naegleria</taxon>
    </lineage>
</organism>
<feature type="compositionally biased region" description="Polar residues" evidence="1">
    <location>
        <begin position="620"/>
        <end position="631"/>
    </location>
</feature>
<dbReference type="InParanoid" id="D2UZN2"/>
<dbReference type="Proteomes" id="UP000006671">
    <property type="component" value="Unassembled WGS sequence"/>
</dbReference>
<dbReference type="KEGG" id="ngr:NAEGRDRAFT_45515"/>
<dbReference type="RefSeq" id="XP_002682712.1">
    <property type="nucleotide sequence ID" value="XM_002682666.1"/>
</dbReference>
<name>D2UZN2_NAEGR</name>
<feature type="region of interest" description="Disordered" evidence="1">
    <location>
        <begin position="377"/>
        <end position="396"/>
    </location>
</feature>
<feature type="region of interest" description="Disordered" evidence="1">
    <location>
        <begin position="133"/>
        <end position="164"/>
    </location>
</feature>
<dbReference type="GeneID" id="8855364"/>
<evidence type="ECO:0000313" key="2">
    <source>
        <dbReference type="EMBL" id="EFC49968.1"/>
    </source>
</evidence>